<protein>
    <submittedName>
        <fullName evidence="5">CpsD/CapB family tyrosine-protein kinase</fullName>
    </submittedName>
</protein>
<keyword evidence="5" id="KW-0808">Transferase</keyword>
<dbReference type="InterPro" id="IPR005702">
    <property type="entry name" value="Wzc-like_C"/>
</dbReference>
<gene>
    <name evidence="5" type="ORF">NHG85_07585</name>
</gene>
<dbReference type="PANTHER" id="PTHR32309">
    <property type="entry name" value="TYROSINE-PROTEIN KINASE"/>
    <property type="match status" value="1"/>
</dbReference>
<evidence type="ECO:0000259" key="4">
    <source>
        <dbReference type="Pfam" id="PF01656"/>
    </source>
</evidence>
<evidence type="ECO:0000256" key="3">
    <source>
        <dbReference type="SAM" id="MobiDB-lite"/>
    </source>
</evidence>
<keyword evidence="5" id="KW-0418">Kinase</keyword>
<sequence>MERIQSALERARSKRIGAPSRKPAGSRVKKLARPDEVQDRWNALQTFEPNPKVLAKNRIHTLERGELSVPLDMLRTKVLQLMRNNGWKRLAITSPNSSCGKTTTSLNLAFGIARQLEHAPILIEMDLRRPNLASTLGMPKTDLQFSKVLEGEAPIASQLRRIGANLAVGANASPARHPSELLQSDTMKAALEEIEASYAPSLLIFDMPPMLVSDDMIGFADSVDCVLLVAAAESTTIKELDDCERELGERTNVLGVVLNKCRYMGKEYGYNYYG</sequence>
<feature type="region of interest" description="Disordered" evidence="3">
    <location>
        <begin position="1"/>
        <end position="31"/>
    </location>
</feature>
<feature type="domain" description="CobQ/CobB/MinD/ParA nucleotide binding" evidence="4">
    <location>
        <begin position="90"/>
        <end position="262"/>
    </location>
</feature>
<dbReference type="InterPro" id="IPR050445">
    <property type="entry name" value="Bact_polysacc_biosynth/exp"/>
</dbReference>
<evidence type="ECO:0000256" key="1">
    <source>
        <dbReference type="ARBA" id="ARBA00022741"/>
    </source>
</evidence>
<dbReference type="InterPro" id="IPR002586">
    <property type="entry name" value="CobQ/CobB/MinD/ParA_Nub-bd_dom"/>
</dbReference>
<dbReference type="Gene3D" id="3.40.50.300">
    <property type="entry name" value="P-loop containing nucleotide triphosphate hydrolases"/>
    <property type="match status" value="1"/>
</dbReference>
<dbReference type="PANTHER" id="PTHR32309:SF31">
    <property type="entry name" value="CAPSULAR EXOPOLYSACCHARIDE FAMILY"/>
    <property type="match status" value="1"/>
</dbReference>
<evidence type="ECO:0000313" key="5">
    <source>
        <dbReference type="EMBL" id="MCP1168387.1"/>
    </source>
</evidence>
<dbReference type="SUPFAM" id="SSF52540">
    <property type="entry name" value="P-loop containing nucleoside triphosphate hydrolases"/>
    <property type="match status" value="1"/>
</dbReference>
<accession>A0A9X2JN76</accession>
<name>A0A9X2JN76_9RHOB</name>
<keyword evidence="1" id="KW-0547">Nucleotide-binding</keyword>
<dbReference type="RefSeq" id="WP_253331250.1">
    <property type="nucleotide sequence ID" value="NZ_JAMYXC010000112.1"/>
</dbReference>
<dbReference type="Pfam" id="PF01656">
    <property type="entry name" value="CbiA"/>
    <property type="match status" value="1"/>
</dbReference>
<dbReference type="CDD" id="cd05387">
    <property type="entry name" value="BY-kinase"/>
    <property type="match status" value="1"/>
</dbReference>
<keyword evidence="2" id="KW-0067">ATP-binding</keyword>
<comment type="caution">
    <text evidence="5">The sequence shown here is derived from an EMBL/GenBank/DDBJ whole genome shotgun (WGS) entry which is preliminary data.</text>
</comment>
<dbReference type="InterPro" id="IPR027417">
    <property type="entry name" value="P-loop_NTPase"/>
</dbReference>
<organism evidence="5 6">
    <name type="scientific">Limimaricola litoreus</name>
    <dbReference type="NCBI Taxonomy" id="2955316"/>
    <lineage>
        <taxon>Bacteria</taxon>
        <taxon>Pseudomonadati</taxon>
        <taxon>Pseudomonadota</taxon>
        <taxon>Alphaproteobacteria</taxon>
        <taxon>Rhodobacterales</taxon>
        <taxon>Paracoccaceae</taxon>
        <taxon>Limimaricola</taxon>
    </lineage>
</organism>
<dbReference type="Proteomes" id="UP001139477">
    <property type="component" value="Unassembled WGS sequence"/>
</dbReference>
<keyword evidence="6" id="KW-1185">Reference proteome</keyword>
<dbReference type="GO" id="GO:0016301">
    <property type="term" value="F:kinase activity"/>
    <property type="evidence" value="ECO:0007669"/>
    <property type="project" value="UniProtKB-KW"/>
</dbReference>
<evidence type="ECO:0000256" key="2">
    <source>
        <dbReference type="ARBA" id="ARBA00022840"/>
    </source>
</evidence>
<dbReference type="EMBL" id="JAMYXC010000112">
    <property type="protein sequence ID" value="MCP1168387.1"/>
    <property type="molecule type" value="Genomic_DNA"/>
</dbReference>
<proteinExistence type="predicted"/>
<dbReference type="AlphaFoldDB" id="A0A9X2JN76"/>
<reference evidence="5" key="1">
    <citation type="submission" date="2022-06" db="EMBL/GenBank/DDBJ databases">
        <title>Limimaricola sediminis sp. nov., isolated from an intertidal sediment.</title>
        <authorList>
            <person name="Shao X."/>
        </authorList>
    </citation>
    <scope>NUCLEOTIDE SEQUENCE</scope>
    <source>
        <strain evidence="5">ASW11-118</strain>
    </source>
</reference>
<evidence type="ECO:0000313" key="6">
    <source>
        <dbReference type="Proteomes" id="UP001139477"/>
    </source>
</evidence>